<reference evidence="2 3" key="2">
    <citation type="submission" date="2018-11" db="EMBL/GenBank/DDBJ databases">
        <authorList>
            <consortium name="Pathogen Informatics"/>
        </authorList>
    </citation>
    <scope>NUCLEOTIDE SEQUENCE [LARGE SCALE GENOMIC DNA]</scope>
    <source>
        <strain evidence="2 3">MHpl1</strain>
    </source>
</reference>
<reference evidence="4" key="1">
    <citation type="submission" date="2017-02" db="UniProtKB">
        <authorList>
            <consortium name="WormBaseParasite"/>
        </authorList>
    </citation>
    <scope>IDENTIFICATION</scope>
</reference>
<protein>
    <submittedName>
        <fullName evidence="4">RF_PROK_I domain-containing protein</fullName>
    </submittedName>
</protein>
<organism evidence="4">
    <name type="scientific">Haemonchus placei</name>
    <name type="common">Barber's pole worm</name>
    <dbReference type="NCBI Taxonomy" id="6290"/>
    <lineage>
        <taxon>Eukaryota</taxon>
        <taxon>Metazoa</taxon>
        <taxon>Ecdysozoa</taxon>
        <taxon>Nematoda</taxon>
        <taxon>Chromadorea</taxon>
        <taxon>Rhabditida</taxon>
        <taxon>Rhabditina</taxon>
        <taxon>Rhabditomorpha</taxon>
        <taxon>Strongyloidea</taxon>
        <taxon>Trichostrongylidae</taxon>
        <taxon>Haemonchus</taxon>
    </lineage>
</organism>
<evidence type="ECO:0000313" key="3">
    <source>
        <dbReference type="Proteomes" id="UP000268014"/>
    </source>
</evidence>
<dbReference type="AlphaFoldDB" id="A0A0N4VUA4"/>
<dbReference type="Proteomes" id="UP000268014">
    <property type="component" value="Unassembled WGS sequence"/>
</dbReference>
<dbReference type="OrthoDB" id="10431212at2759"/>
<dbReference type="OMA" id="EVECNIQ"/>
<name>A0A0N4VUA4_HAEPC</name>
<feature type="region of interest" description="Disordered" evidence="1">
    <location>
        <begin position="85"/>
        <end position="122"/>
    </location>
</feature>
<sequence>MLAQEVECNIQLAAADPIVYTQEQLELRKVLRNKIQTSYTVFSANVNALVNTDREGAMVKLNEIHELIERLQKFVPTKELQINVRPELSRPGGKPKLTKAKLFTRAEQRKKRDADKGGASQR</sequence>
<dbReference type="EMBL" id="UZAF01000878">
    <property type="protein sequence ID" value="VDO06779.1"/>
    <property type="molecule type" value="Genomic_DNA"/>
</dbReference>
<proteinExistence type="predicted"/>
<keyword evidence="3" id="KW-1185">Reference proteome</keyword>
<gene>
    <name evidence="2" type="ORF">HPLM_LOCUS872</name>
</gene>
<dbReference type="WBParaSite" id="HPLM_0000087101-mRNA-1">
    <property type="protein sequence ID" value="HPLM_0000087101-mRNA-1"/>
    <property type="gene ID" value="HPLM_0000087101"/>
</dbReference>
<feature type="compositionally biased region" description="Basic and acidic residues" evidence="1">
    <location>
        <begin position="104"/>
        <end position="116"/>
    </location>
</feature>
<evidence type="ECO:0000313" key="4">
    <source>
        <dbReference type="WBParaSite" id="HPLM_0000087101-mRNA-1"/>
    </source>
</evidence>
<evidence type="ECO:0000313" key="2">
    <source>
        <dbReference type="EMBL" id="VDO06779.1"/>
    </source>
</evidence>
<evidence type="ECO:0000256" key="1">
    <source>
        <dbReference type="SAM" id="MobiDB-lite"/>
    </source>
</evidence>
<accession>A0A0N4VUA4</accession>